<evidence type="ECO:0000313" key="5">
    <source>
        <dbReference type="EMBL" id="OYD13933.1"/>
    </source>
</evidence>
<dbReference type="InterPro" id="IPR027417">
    <property type="entry name" value="P-loop_NTPase"/>
</dbReference>
<dbReference type="Proteomes" id="UP000215215">
    <property type="component" value="Unassembled WGS sequence"/>
</dbReference>
<dbReference type="Pfam" id="PF03477">
    <property type="entry name" value="ATP-cone"/>
    <property type="match status" value="1"/>
</dbReference>
<dbReference type="Pfam" id="PF00485">
    <property type="entry name" value="PRK"/>
    <property type="match status" value="1"/>
</dbReference>
<sequence length="446" mass="52341">MLKNPKYVYKRDGRKVPFDRKKITTAIYKAAASCGGHNLELSKSLSNKVVEFLIEHFPQNTILTVENVQDVVEKVLIEEGRARTAKAYILYRHNRAETRRVKRETKRNLGNIPYDIIWRTLLWNVDYNVETVDKLNGWIKSGKFPELVSVCERSYEEQVDTIAREIVENSDKLRIVIVTGPSSSGKTTTTIKLRERLKNYGLKLVSLNVDSYFFDIELHPRDEYGDYDFETPEALDLNLVNEHLNKLLDGKTIQVPRYDFKTGHREKETDSLKLHKNEIILIDSLHGLYSQMTGNIPDESLFKLYIETLAQLKDREGEFVRWADIRMMRRMIRDKLQRSYDPIRTVGHWHYVRRSELKHIIPFIHQADYILNSALAYELPVLKHYLFKFFPEIIRTYRNEPGRQDAYFRAERVYKLLGALEEVTDDSPIPGNSLLREFIGGSIYQY</sequence>
<keyword evidence="2 3" id="KW-0067">ATP-binding</keyword>
<protein>
    <submittedName>
        <fullName evidence="5">Response regulator SirA</fullName>
    </submittedName>
</protein>
<feature type="domain" description="ATP-cone" evidence="4">
    <location>
        <begin position="6"/>
        <end position="99"/>
    </location>
</feature>
<dbReference type="GO" id="GO:0005524">
    <property type="term" value="F:ATP binding"/>
    <property type="evidence" value="ECO:0007669"/>
    <property type="project" value="UniProtKB-UniRule"/>
</dbReference>
<evidence type="ECO:0000313" key="6">
    <source>
        <dbReference type="Proteomes" id="UP000215215"/>
    </source>
</evidence>
<dbReference type="AlphaFoldDB" id="A0A235BN86"/>
<dbReference type="InterPro" id="IPR006083">
    <property type="entry name" value="PRK/URK"/>
</dbReference>
<reference evidence="5 6" key="1">
    <citation type="submission" date="2017-07" db="EMBL/GenBank/DDBJ databases">
        <title>Recovery of genomes from metagenomes via a dereplication, aggregation, and scoring strategy.</title>
        <authorList>
            <person name="Sieber C.M."/>
            <person name="Probst A.J."/>
            <person name="Sharrar A."/>
            <person name="Thomas B.C."/>
            <person name="Hess M."/>
            <person name="Tringe S.G."/>
            <person name="Banfield J.F."/>
        </authorList>
    </citation>
    <scope>NUCLEOTIDE SEQUENCE [LARGE SCALE GENOMIC DNA]</scope>
    <source>
        <strain evidence="5">JGI_Cruoil_03_44_89</strain>
    </source>
</reference>
<accession>A0A235BN86</accession>
<dbReference type="SUPFAM" id="SSF52540">
    <property type="entry name" value="P-loop containing nucleoside triphosphate hydrolases"/>
    <property type="match status" value="1"/>
</dbReference>
<evidence type="ECO:0000256" key="2">
    <source>
        <dbReference type="ARBA" id="ARBA00022840"/>
    </source>
</evidence>
<dbReference type="GO" id="GO:0016301">
    <property type="term" value="F:kinase activity"/>
    <property type="evidence" value="ECO:0007669"/>
    <property type="project" value="InterPro"/>
</dbReference>
<name>A0A235BN86_UNCW3</name>
<dbReference type="PANTHER" id="PTHR10285">
    <property type="entry name" value="URIDINE KINASE"/>
    <property type="match status" value="1"/>
</dbReference>
<dbReference type="Gene3D" id="3.40.50.300">
    <property type="entry name" value="P-loop containing nucleotide triphosphate hydrolases"/>
    <property type="match status" value="1"/>
</dbReference>
<dbReference type="InterPro" id="IPR005144">
    <property type="entry name" value="ATP-cone_dom"/>
</dbReference>
<dbReference type="PROSITE" id="PS51161">
    <property type="entry name" value="ATP_CONE"/>
    <property type="match status" value="1"/>
</dbReference>
<dbReference type="EMBL" id="NOZQ01000210">
    <property type="protein sequence ID" value="OYD13933.1"/>
    <property type="molecule type" value="Genomic_DNA"/>
</dbReference>
<evidence type="ECO:0000256" key="1">
    <source>
        <dbReference type="ARBA" id="ARBA00022741"/>
    </source>
</evidence>
<evidence type="ECO:0000259" key="4">
    <source>
        <dbReference type="PROSITE" id="PS51161"/>
    </source>
</evidence>
<gene>
    <name evidence="5" type="ORF">CH333_09510</name>
</gene>
<comment type="caution">
    <text evidence="5">The sequence shown here is derived from an EMBL/GenBank/DDBJ whole genome shotgun (WGS) entry which is preliminary data.</text>
</comment>
<evidence type="ECO:0000256" key="3">
    <source>
        <dbReference type="PROSITE-ProRule" id="PRU00492"/>
    </source>
</evidence>
<keyword evidence="1 3" id="KW-0547">Nucleotide-binding</keyword>
<proteinExistence type="predicted"/>
<organism evidence="5 6">
    <name type="scientific">candidate division WOR-3 bacterium JGI_Cruoil_03_44_89</name>
    <dbReference type="NCBI Taxonomy" id="1973748"/>
    <lineage>
        <taxon>Bacteria</taxon>
        <taxon>Bacteria division WOR-3</taxon>
    </lineage>
</organism>